<proteinExistence type="predicted"/>
<keyword evidence="1" id="KW-0812">Transmembrane</keyword>
<dbReference type="AlphaFoldDB" id="A0A9E7TFI2"/>
<organism evidence="2 3">
    <name type="scientific">Acinetobacter bereziniae</name>
    <name type="common">Acinetobacter genomosp. 10</name>
    <dbReference type="NCBI Taxonomy" id="106648"/>
    <lineage>
        <taxon>Bacteria</taxon>
        <taxon>Pseudomonadati</taxon>
        <taxon>Pseudomonadota</taxon>
        <taxon>Gammaproteobacteria</taxon>
        <taxon>Moraxellales</taxon>
        <taxon>Moraxellaceae</taxon>
        <taxon>Acinetobacter</taxon>
    </lineage>
</organism>
<feature type="transmembrane region" description="Helical" evidence="1">
    <location>
        <begin position="14"/>
        <end position="35"/>
    </location>
</feature>
<sequence>MAITKTSLSQKAKWQSSAFVIWGPFIGTLIIAITFHSHIMFGDPIRFLKGLITPSIIFPMIGGLFLITPFGYLLGIIPAIIIQLLFQHFFARKLAQIPLMRCIIYGAMLGLMLSPFILILSILTPSPIFTFSYLQFILILPTTLICTIIEWKRIQKKGKSTEALTPTLLRIIKNSLTKAEFFSSIKSSATDQSMLQNNSLN</sequence>
<keyword evidence="1" id="KW-1133">Transmembrane helix</keyword>
<feature type="transmembrane region" description="Helical" evidence="1">
    <location>
        <begin position="72"/>
        <end position="90"/>
    </location>
</feature>
<evidence type="ECO:0000313" key="2">
    <source>
        <dbReference type="EMBL" id="UUN97301.1"/>
    </source>
</evidence>
<dbReference type="Proteomes" id="UP000644140">
    <property type="component" value="Chromosome"/>
</dbReference>
<evidence type="ECO:0000313" key="3">
    <source>
        <dbReference type="Proteomes" id="UP000644140"/>
    </source>
</evidence>
<keyword evidence="1" id="KW-0472">Membrane</keyword>
<evidence type="ECO:0000256" key="1">
    <source>
        <dbReference type="SAM" id="Phobius"/>
    </source>
</evidence>
<dbReference type="RefSeq" id="WP_227544194.1">
    <property type="nucleotide sequence ID" value="NZ_BKNL01000116.1"/>
</dbReference>
<feature type="transmembrane region" description="Helical" evidence="1">
    <location>
        <begin position="102"/>
        <end position="122"/>
    </location>
</feature>
<dbReference type="EMBL" id="CP092085">
    <property type="protein sequence ID" value="UUN97301.1"/>
    <property type="molecule type" value="Genomic_DNA"/>
</dbReference>
<accession>A0A9E7TFI2</accession>
<protein>
    <submittedName>
        <fullName evidence="2">Uncharacterized protein</fullName>
    </submittedName>
</protein>
<gene>
    <name evidence="2" type="ORF">I9054_018480</name>
</gene>
<name>A0A9E7TFI2_ACIBZ</name>
<feature type="transmembrane region" description="Helical" evidence="1">
    <location>
        <begin position="128"/>
        <end position="149"/>
    </location>
</feature>
<reference evidence="2" key="1">
    <citation type="submission" date="2022-02" db="EMBL/GenBank/DDBJ databases">
        <title>Characterization of Tn125 harboring carbapenem-resistant Acinetobacter bereziniae clinical isolates.</title>
        <authorList>
            <person name="Wong N.-K."/>
            <person name="Pan Q."/>
        </authorList>
    </citation>
    <scope>NUCLEOTIDE SEQUENCE</scope>
    <source>
        <strain evidence="2">GD03393</strain>
    </source>
</reference>